<keyword evidence="3" id="KW-0285">Flavoprotein</keyword>
<dbReference type="InterPro" id="IPR007867">
    <property type="entry name" value="GMC_OxRtase_C"/>
</dbReference>
<dbReference type="SUPFAM" id="SSF51905">
    <property type="entry name" value="FAD/NAD(P)-binding domain"/>
    <property type="match status" value="1"/>
</dbReference>
<evidence type="ECO:0000313" key="6">
    <source>
        <dbReference type="EMBL" id="MDQ7247602.1"/>
    </source>
</evidence>
<dbReference type="Gene3D" id="3.30.560.10">
    <property type="entry name" value="Glucose Oxidase, domain 3"/>
    <property type="match status" value="1"/>
</dbReference>
<evidence type="ECO:0000313" key="7">
    <source>
        <dbReference type="Proteomes" id="UP001230156"/>
    </source>
</evidence>
<dbReference type="InterPro" id="IPR036188">
    <property type="entry name" value="FAD/NAD-bd_sf"/>
</dbReference>
<reference evidence="7" key="1">
    <citation type="submission" date="2023-08" db="EMBL/GenBank/DDBJ databases">
        <title>Rhodospirillaceae gen. nov., a novel taxon isolated from the Yangtze River Yuezi River estuary sludge.</title>
        <authorList>
            <person name="Ruan L."/>
        </authorList>
    </citation>
    <scope>NUCLEOTIDE SEQUENCE [LARGE SCALE GENOMIC DNA]</scope>
    <source>
        <strain evidence="7">R-7</strain>
    </source>
</reference>
<gene>
    <name evidence="6" type="ORF">Q8A70_07980</name>
</gene>
<dbReference type="RefSeq" id="WP_379955005.1">
    <property type="nucleotide sequence ID" value="NZ_JAUYVI010000002.1"/>
</dbReference>
<dbReference type="Gene3D" id="3.50.50.60">
    <property type="entry name" value="FAD/NAD(P)-binding domain"/>
    <property type="match status" value="1"/>
</dbReference>
<evidence type="ECO:0000256" key="2">
    <source>
        <dbReference type="ARBA" id="ARBA00010790"/>
    </source>
</evidence>
<dbReference type="InterPro" id="IPR000172">
    <property type="entry name" value="GMC_OxRdtase_N"/>
</dbReference>
<dbReference type="SUPFAM" id="SSF54373">
    <property type="entry name" value="FAD-linked reductases, C-terminal domain"/>
    <property type="match status" value="1"/>
</dbReference>
<evidence type="ECO:0000256" key="3">
    <source>
        <dbReference type="ARBA" id="ARBA00022630"/>
    </source>
</evidence>
<dbReference type="EMBL" id="JAUYVI010000002">
    <property type="protein sequence ID" value="MDQ7247602.1"/>
    <property type="molecule type" value="Genomic_DNA"/>
</dbReference>
<evidence type="ECO:0000256" key="4">
    <source>
        <dbReference type="ARBA" id="ARBA00022827"/>
    </source>
</evidence>
<feature type="domain" description="Glucose-methanol-choline oxidoreductase N-terminal" evidence="5">
    <location>
        <begin position="257"/>
        <end position="271"/>
    </location>
</feature>
<dbReference type="PROSITE" id="PS00624">
    <property type="entry name" value="GMC_OXRED_2"/>
    <property type="match status" value="1"/>
</dbReference>
<evidence type="ECO:0000256" key="1">
    <source>
        <dbReference type="ARBA" id="ARBA00001974"/>
    </source>
</evidence>
<dbReference type="PANTHER" id="PTHR11552:SF147">
    <property type="entry name" value="CHOLINE DEHYDROGENASE, MITOCHONDRIAL"/>
    <property type="match status" value="1"/>
</dbReference>
<protein>
    <submittedName>
        <fullName evidence="6">GMC family oxidoreductase N-terminal domain-containing protein</fullName>
    </submittedName>
</protein>
<keyword evidence="7" id="KW-1185">Reference proteome</keyword>
<comment type="cofactor">
    <cofactor evidence="1">
        <name>FAD</name>
        <dbReference type="ChEBI" id="CHEBI:57692"/>
    </cofactor>
</comment>
<organism evidence="6 7">
    <name type="scientific">Dongia sedimenti</name>
    <dbReference type="NCBI Taxonomy" id="3064282"/>
    <lineage>
        <taxon>Bacteria</taxon>
        <taxon>Pseudomonadati</taxon>
        <taxon>Pseudomonadota</taxon>
        <taxon>Alphaproteobacteria</taxon>
        <taxon>Rhodospirillales</taxon>
        <taxon>Dongiaceae</taxon>
        <taxon>Dongia</taxon>
    </lineage>
</organism>
<dbReference type="PANTHER" id="PTHR11552">
    <property type="entry name" value="GLUCOSE-METHANOL-CHOLINE GMC OXIDOREDUCTASE"/>
    <property type="match status" value="1"/>
</dbReference>
<proteinExistence type="inferred from homology"/>
<dbReference type="Pfam" id="PF05199">
    <property type="entry name" value="GMC_oxred_C"/>
    <property type="match status" value="1"/>
</dbReference>
<name>A0ABU0YK92_9PROT</name>
<dbReference type="InterPro" id="IPR012132">
    <property type="entry name" value="GMC_OxRdtase"/>
</dbReference>
<dbReference type="Proteomes" id="UP001230156">
    <property type="component" value="Unassembled WGS sequence"/>
</dbReference>
<accession>A0ABU0YK92</accession>
<dbReference type="PIRSF" id="PIRSF000137">
    <property type="entry name" value="Alcohol_oxidase"/>
    <property type="match status" value="1"/>
</dbReference>
<evidence type="ECO:0000259" key="5">
    <source>
        <dbReference type="PROSITE" id="PS00624"/>
    </source>
</evidence>
<comment type="caution">
    <text evidence="6">The sequence shown here is derived from an EMBL/GenBank/DDBJ whole genome shotgun (WGS) entry which is preliminary data.</text>
</comment>
<comment type="similarity">
    <text evidence="2">Belongs to the GMC oxidoreductase family.</text>
</comment>
<sequence>MPPVPDNWFDFLIIGSGTAGAVLAARLSEDPALKVGLVEAGGAAEDPRIADPRAWPLLQGSAVDWGYRTVPQRHAANRVFDWPRGKVIGGSTAINAMAHVRGHPDDFAAWVDQGCDGWGYADLMPYFLKSETYTGGASSFHGDSGPLHLIRPSEPHPITTAYMAAGAETGFAPSADHNGPQMTGPCTNTLTIKDGKRQTIADAYLTPAVLARPNLTLLSRTEVQSLILTQGRCTGLLAKTKDGAVTLQAGHIIVATGALASPCLLMRSGLGPADELKALGIPIAADLPGVGGNLHDHLLSGGNVYRSKRPVPPSKYQNSESLMYLPRNGQAGAPELVLACVVAPVATEQFTAPPFGEAYTLMFGFTQPKSRGSIRLASADPKVPPRIDPNYLAEAYDRDCYLDALDMARAVGGAGALADWRGAEVLPGPEITSTAAKREFLQKAAFTHHHPTGTCRMGRGREAVVDSGMRVRGIEGLSVCDASVIPTITTGPINAAIVAMAERTSDLLKGKAPLAPFVPEGMQS</sequence>
<keyword evidence="4" id="KW-0274">FAD</keyword>
<dbReference type="Pfam" id="PF00732">
    <property type="entry name" value="GMC_oxred_N"/>
    <property type="match status" value="1"/>
</dbReference>